<dbReference type="GO" id="GO:0009231">
    <property type="term" value="P:riboflavin biosynthetic process"/>
    <property type="evidence" value="ECO:0007669"/>
    <property type="project" value="InterPro"/>
</dbReference>
<evidence type="ECO:0000313" key="7">
    <source>
        <dbReference type="Proteomes" id="UP000198816"/>
    </source>
</evidence>
<dbReference type="Proteomes" id="UP000198816">
    <property type="component" value="Unassembled WGS sequence"/>
</dbReference>
<evidence type="ECO:0000256" key="1">
    <source>
        <dbReference type="ARBA" id="ARBA00022630"/>
    </source>
</evidence>
<keyword evidence="5" id="KW-0812">Transmembrane</keyword>
<dbReference type="STRING" id="1058.SAMN05421783_1162"/>
<keyword evidence="2" id="KW-0288">FMN</keyword>
<dbReference type="SUPFAM" id="SSF82114">
    <property type="entry name" value="Riboflavin kinase-like"/>
    <property type="match status" value="1"/>
</dbReference>
<evidence type="ECO:0008006" key="8">
    <source>
        <dbReference type="Google" id="ProtNLM"/>
    </source>
</evidence>
<dbReference type="AlphaFoldDB" id="A0A1H2ZI77"/>
<organism evidence="6 7">
    <name type="scientific">Thiocapsa roseopersicina</name>
    <dbReference type="NCBI Taxonomy" id="1058"/>
    <lineage>
        <taxon>Bacteria</taxon>
        <taxon>Pseudomonadati</taxon>
        <taxon>Pseudomonadota</taxon>
        <taxon>Gammaproteobacteria</taxon>
        <taxon>Chromatiales</taxon>
        <taxon>Chromatiaceae</taxon>
        <taxon>Thiocapsa</taxon>
    </lineage>
</organism>
<dbReference type="OrthoDB" id="7856199at2"/>
<reference evidence="7" key="1">
    <citation type="submission" date="2016-10" db="EMBL/GenBank/DDBJ databases">
        <authorList>
            <person name="Varghese N."/>
            <person name="Submissions S."/>
        </authorList>
    </citation>
    <scope>NUCLEOTIDE SEQUENCE [LARGE SCALE GENOMIC DNA]</scope>
    <source>
        <strain evidence="7">DSM 217</strain>
    </source>
</reference>
<gene>
    <name evidence="6" type="ORF">SAMN05421783_1162</name>
</gene>
<proteinExistence type="predicted"/>
<accession>A0A1H2ZI77</accession>
<keyword evidence="5" id="KW-0472">Membrane</keyword>
<evidence type="ECO:0000256" key="5">
    <source>
        <dbReference type="SAM" id="Phobius"/>
    </source>
</evidence>
<keyword evidence="4" id="KW-0547">Nucleotide-binding</keyword>
<keyword evidence="5" id="KW-1133">Transmembrane helix</keyword>
<evidence type="ECO:0000256" key="4">
    <source>
        <dbReference type="ARBA" id="ARBA00022741"/>
    </source>
</evidence>
<evidence type="ECO:0000256" key="2">
    <source>
        <dbReference type="ARBA" id="ARBA00022643"/>
    </source>
</evidence>
<keyword evidence="1" id="KW-0285">Flavoprotein</keyword>
<keyword evidence="3" id="KW-0808">Transferase</keyword>
<dbReference type="RefSeq" id="WP_139191947.1">
    <property type="nucleotide sequence ID" value="NZ_FNNZ01000016.1"/>
</dbReference>
<feature type="transmembrane region" description="Helical" evidence="5">
    <location>
        <begin position="119"/>
        <end position="136"/>
    </location>
</feature>
<keyword evidence="7" id="KW-1185">Reference proteome</keyword>
<evidence type="ECO:0000313" key="6">
    <source>
        <dbReference type="EMBL" id="SDX17130.1"/>
    </source>
</evidence>
<dbReference type="GO" id="GO:0008531">
    <property type="term" value="F:riboflavin kinase activity"/>
    <property type="evidence" value="ECO:0007669"/>
    <property type="project" value="InterPro"/>
</dbReference>
<sequence>MADSRVFRGTVLPGRNLTSATIERTSNELLGVTGESIVPGSLNIVLDTPLRLSRETKRTFNGGQGFLWPARFNGARVWIYRWPATPLQVVEILSLVHLRTQFGLSDGTRVTIEIERANIASVGALGFLGWMFVWLGRSDLFYRSNRYRRHAMPASVYFKASQCRGNTAREDFLRSVTTIAQRLAGRLLMRRRNRSA</sequence>
<dbReference type="EMBL" id="FNNZ01000016">
    <property type="protein sequence ID" value="SDX17130.1"/>
    <property type="molecule type" value="Genomic_DNA"/>
</dbReference>
<dbReference type="GO" id="GO:0000166">
    <property type="term" value="F:nucleotide binding"/>
    <property type="evidence" value="ECO:0007669"/>
    <property type="project" value="UniProtKB-KW"/>
</dbReference>
<name>A0A1H2ZI77_THIRO</name>
<evidence type="ECO:0000256" key="3">
    <source>
        <dbReference type="ARBA" id="ARBA00022679"/>
    </source>
</evidence>
<dbReference type="Gene3D" id="2.40.30.30">
    <property type="entry name" value="Riboflavin kinase-like"/>
    <property type="match status" value="1"/>
</dbReference>
<dbReference type="InterPro" id="IPR023465">
    <property type="entry name" value="Riboflavin_kinase_dom_sf"/>
</dbReference>
<protein>
    <recommendedName>
        <fullName evidence="8">Riboflavin kinase</fullName>
    </recommendedName>
</protein>